<accession>A0AA35YK64</accession>
<dbReference type="Proteomes" id="UP001177003">
    <property type="component" value="Chromosome 3"/>
</dbReference>
<proteinExistence type="predicted"/>
<sequence>MRVLVLLCRKTRWFFPIQTNVVESISPKSATSTLTVICDNHHVDVSDKLIYKVSISFLIVLIDLFNLVGDDTIEDDISKTPISKCGLQDGGESKVGDDTIEDDMSKTPISICGLQDGVESEDACVVIEVDSSEKSFIESSITPMKCGLP</sequence>
<evidence type="ECO:0000313" key="1">
    <source>
        <dbReference type="EMBL" id="CAI9275444.1"/>
    </source>
</evidence>
<organism evidence="1 2">
    <name type="scientific">Lactuca saligna</name>
    <name type="common">Willowleaf lettuce</name>
    <dbReference type="NCBI Taxonomy" id="75948"/>
    <lineage>
        <taxon>Eukaryota</taxon>
        <taxon>Viridiplantae</taxon>
        <taxon>Streptophyta</taxon>
        <taxon>Embryophyta</taxon>
        <taxon>Tracheophyta</taxon>
        <taxon>Spermatophyta</taxon>
        <taxon>Magnoliopsida</taxon>
        <taxon>eudicotyledons</taxon>
        <taxon>Gunneridae</taxon>
        <taxon>Pentapetalae</taxon>
        <taxon>asterids</taxon>
        <taxon>campanulids</taxon>
        <taxon>Asterales</taxon>
        <taxon>Asteraceae</taxon>
        <taxon>Cichorioideae</taxon>
        <taxon>Cichorieae</taxon>
        <taxon>Lactucinae</taxon>
        <taxon>Lactuca</taxon>
    </lineage>
</organism>
<gene>
    <name evidence="1" type="ORF">LSALG_LOCUS15472</name>
</gene>
<keyword evidence="2" id="KW-1185">Reference proteome</keyword>
<dbReference type="EMBL" id="OX465079">
    <property type="protein sequence ID" value="CAI9275444.1"/>
    <property type="molecule type" value="Genomic_DNA"/>
</dbReference>
<protein>
    <submittedName>
        <fullName evidence="1">Uncharacterized protein</fullName>
    </submittedName>
</protein>
<reference evidence="1" key="1">
    <citation type="submission" date="2023-04" db="EMBL/GenBank/DDBJ databases">
        <authorList>
            <person name="Vijverberg K."/>
            <person name="Xiong W."/>
            <person name="Schranz E."/>
        </authorList>
    </citation>
    <scope>NUCLEOTIDE SEQUENCE</scope>
</reference>
<evidence type="ECO:0000313" key="2">
    <source>
        <dbReference type="Proteomes" id="UP001177003"/>
    </source>
</evidence>
<name>A0AA35YK64_LACSI</name>
<dbReference type="AlphaFoldDB" id="A0AA35YK64"/>